<name>A0A699HY71_TANCI</name>
<proteinExistence type="predicted"/>
<feature type="compositionally biased region" description="Basic residues" evidence="1">
    <location>
        <begin position="147"/>
        <end position="164"/>
    </location>
</feature>
<feature type="region of interest" description="Disordered" evidence="1">
    <location>
        <begin position="143"/>
        <end position="174"/>
    </location>
</feature>
<feature type="region of interest" description="Disordered" evidence="1">
    <location>
        <begin position="342"/>
        <end position="365"/>
    </location>
</feature>
<dbReference type="GO" id="GO:0003964">
    <property type="term" value="F:RNA-directed DNA polymerase activity"/>
    <property type="evidence" value="ECO:0007669"/>
    <property type="project" value="UniProtKB-KW"/>
</dbReference>
<keyword evidence="2" id="KW-0695">RNA-directed DNA polymerase</keyword>
<organism evidence="2">
    <name type="scientific">Tanacetum cinerariifolium</name>
    <name type="common">Dalmatian daisy</name>
    <name type="synonym">Chrysanthemum cinerariifolium</name>
    <dbReference type="NCBI Taxonomy" id="118510"/>
    <lineage>
        <taxon>Eukaryota</taxon>
        <taxon>Viridiplantae</taxon>
        <taxon>Streptophyta</taxon>
        <taxon>Embryophyta</taxon>
        <taxon>Tracheophyta</taxon>
        <taxon>Spermatophyta</taxon>
        <taxon>Magnoliopsida</taxon>
        <taxon>eudicotyledons</taxon>
        <taxon>Gunneridae</taxon>
        <taxon>Pentapetalae</taxon>
        <taxon>asterids</taxon>
        <taxon>campanulids</taxon>
        <taxon>Asterales</taxon>
        <taxon>Asteraceae</taxon>
        <taxon>Asteroideae</taxon>
        <taxon>Anthemideae</taxon>
        <taxon>Anthemidinae</taxon>
        <taxon>Tanacetum</taxon>
    </lineage>
</organism>
<evidence type="ECO:0000313" key="2">
    <source>
        <dbReference type="EMBL" id="GEY92479.1"/>
    </source>
</evidence>
<keyword evidence="2" id="KW-0548">Nucleotidyltransferase</keyword>
<dbReference type="AlphaFoldDB" id="A0A699HY71"/>
<comment type="caution">
    <text evidence="2">The sequence shown here is derived from an EMBL/GenBank/DDBJ whole genome shotgun (WGS) entry which is preliminary data.</text>
</comment>
<gene>
    <name evidence="2" type="ORF">Tci_464453</name>
</gene>
<protein>
    <submittedName>
        <fullName evidence="2">Reverse transcriptase domain-containing protein</fullName>
    </submittedName>
</protein>
<reference evidence="2" key="1">
    <citation type="journal article" date="2019" name="Sci. Rep.">
        <title>Draft genome of Tanacetum cinerariifolium, the natural source of mosquito coil.</title>
        <authorList>
            <person name="Yamashiro T."/>
            <person name="Shiraishi A."/>
            <person name="Satake H."/>
            <person name="Nakayama K."/>
        </authorList>
    </citation>
    <scope>NUCLEOTIDE SEQUENCE</scope>
</reference>
<keyword evidence="2" id="KW-0808">Transferase</keyword>
<sequence>QDALDSAAGGNFLDKIPRKCLSIIESKSKVRYSRSRVTDVRANAHAPPPISSSSNTFDLQQIAASLEDKLDIRMNRFEKSLNDMKAYITPTAPLKAVAKVCVTCRSNHGYNNCLLTRGGNDFPVFHDNIRQFQTAAVGSEEDERIIRSRKKRAAASSSKHKSPKKQNVNDQDFEDSDEEHIKCLKVVTDDDKAIDYETLDVKSPIVDYENFPAFSRMLEVLDRQDVLDLHKIIMERFPANDLEAMQAYNAISPPQVIIALPVVLPPSLILSLSPISDSQDFFPSKEILPKDSETCVSPSSSVGSLSPIRSTISPLDYPFDESIFAELDNSLWITPRPLGEEPVLEEPNESDTCWNMPPKRTSTSATPAMTEAAIWQLITEGVAAVLEARAAVMANADNPNRNPGPRETPVAKRGNYKEFISCQPFYFNGMEGAIGLIRWFERTESVFSRSNCAEENRVTFATGT</sequence>
<evidence type="ECO:0000256" key="1">
    <source>
        <dbReference type="SAM" id="MobiDB-lite"/>
    </source>
</evidence>
<dbReference type="EMBL" id="BKCJ010222963">
    <property type="protein sequence ID" value="GEY92479.1"/>
    <property type="molecule type" value="Genomic_DNA"/>
</dbReference>
<accession>A0A699HY71</accession>
<feature type="non-terminal residue" evidence="2">
    <location>
        <position position="1"/>
    </location>
</feature>